<dbReference type="EMBL" id="UYRT01011926">
    <property type="protein sequence ID" value="VDK51225.1"/>
    <property type="molecule type" value="Genomic_DNA"/>
</dbReference>
<evidence type="ECO:0000313" key="4">
    <source>
        <dbReference type="WBParaSite" id="GPUH_0000555101-mRNA-1"/>
    </source>
</evidence>
<dbReference type="Proteomes" id="UP000271098">
    <property type="component" value="Unassembled WGS sequence"/>
</dbReference>
<feature type="compositionally biased region" description="Polar residues" evidence="1">
    <location>
        <begin position="91"/>
        <end position="110"/>
    </location>
</feature>
<organism evidence="4">
    <name type="scientific">Gongylonema pulchrum</name>
    <dbReference type="NCBI Taxonomy" id="637853"/>
    <lineage>
        <taxon>Eukaryota</taxon>
        <taxon>Metazoa</taxon>
        <taxon>Ecdysozoa</taxon>
        <taxon>Nematoda</taxon>
        <taxon>Chromadorea</taxon>
        <taxon>Rhabditida</taxon>
        <taxon>Spirurina</taxon>
        <taxon>Spiruromorpha</taxon>
        <taxon>Spiruroidea</taxon>
        <taxon>Gongylonematidae</taxon>
        <taxon>Gongylonema</taxon>
    </lineage>
</organism>
<reference evidence="4" key="1">
    <citation type="submission" date="2016-06" db="UniProtKB">
        <authorList>
            <consortium name="WormBaseParasite"/>
        </authorList>
    </citation>
    <scope>IDENTIFICATION</scope>
</reference>
<proteinExistence type="predicted"/>
<evidence type="ECO:0000313" key="2">
    <source>
        <dbReference type="EMBL" id="VDK51225.1"/>
    </source>
</evidence>
<accession>A0A183DA03</accession>
<protein>
    <submittedName>
        <fullName evidence="4">28S ribosomal protein S36, mitochondrial</fullName>
    </submittedName>
</protein>
<gene>
    <name evidence="2" type="ORF">GPUH_LOCUS5544</name>
</gene>
<keyword evidence="3" id="KW-1185">Reference proteome</keyword>
<evidence type="ECO:0000256" key="1">
    <source>
        <dbReference type="SAM" id="MobiDB-lite"/>
    </source>
</evidence>
<dbReference type="WBParaSite" id="GPUH_0000555101-mRNA-1">
    <property type="protein sequence ID" value="GPUH_0000555101-mRNA-1"/>
    <property type="gene ID" value="GPUH_0000555101"/>
</dbReference>
<sequence>MMIEPYSNISVPSFKSPVRSYCCFSKVPLFPVKKPTTVSYLESIRGPISAKELAERPDHIPHYLPAMRPEWCIPQRPARPAAEVRPVLEMSTAQDSDESTPAGTSTTSKQ</sequence>
<feature type="region of interest" description="Disordered" evidence="1">
    <location>
        <begin position="83"/>
        <end position="110"/>
    </location>
</feature>
<name>A0A183DA03_9BILA</name>
<dbReference type="OrthoDB" id="436852at2759"/>
<dbReference type="AlphaFoldDB" id="A0A183DA03"/>
<reference evidence="2 3" key="2">
    <citation type="submission" date="2018-11" db="EMBL/GenBank/DDBJ databases">
        <authorList>
            <consortium name="Pathogen Informatics"/>
        </authorList>
    </citation>
    <scope>NUCLEOTIDE SEQUENCE [LARGE SCALE GENOMIC DNA]</scope>
</reference>
<evidence type="ECO:0000313" key="3">
    <source>
        <dbReference type="Proteomes" id="UP000271098"/>
    </source>
</evidence>